<dbReference type="InterPro" id="IPR007381">
    <property type="entry name" value="CheF1/F2"/>
</dbReference>
<accession>A7I7Z6</accession>
<evidence type="ECO:0008006" key="3">
    <source>
        <dbReference type="Google" id="ProtNLM"/>
    </source>
</evidence>
<evidence type="ECO:0000313" key="1">
    <source>
        <dbReference type="EMBL" id="ABS55857.1"/>
    </source>
</evidence>
<dbReference type="GO" id="GO:0006935">
    <property type="term" value="P:chemotaxis"/>
    <property type="evidence" value="ECO:0007669"/>
    <property type="project" value="InterPro"/>
</dbReference>
<dbReference type="PANTHER" id="PTHR42201">
    <property type="entry name" value="TAXIS PROTEIN"/>
    <property type="match status" value="1"/>
</dbReference>
<dbReference type="eggNOG" id="arCOG02394">
    <property type="taxonomic scope" value="Archaea"/>
</dbReference>
<dbReference type="EMBL" id="CP000780">
    <property type="protein sequence ID" value="ABS55857.1"/>
    <property type="molecule type" value="Genomic_DNA"/>
</dbReference>
<keyword evidence="2" id="KW-1185">Reference proteome</keyword>
<gene>
    <name evidence="1" type="ordered locus">Mboo_1339</name>
</gene>
<sequence>MTEVPLKVEHDGKWVVVKAAVGEDRITLPAPVDKEILFKSIFDLEEKKSVLVLTVKGNPDAIIRIASVEKVLIVLKRLILASCNAYRLMAYFMSPAIRGGVLAKNAQWEKGSIVVVKSGIWFASAAKQICVPLPDVAAIELTKRDVQGKQTDVVRIDHVESGEVVSSLVLCPLSTLQVLANFLKDATKGIDMAGTELDAIDQQVAMLVYSGMDSHAIENMLNIPHKQLDEIYDRIIKLGIAEVTIIRREVQLTTKGVRYISDATKTQTN</sequence>
<dbReference type="Pfam" id="PF04283">
    <property type="entry name" value="CheF-arch"/>
    <property type="match status" value="1"/>
</dbReference>
<dbReference type="Proteomes" id="UP000002408">
    <property type="component" value="Chromosome"/>
</dbReference>
<protein>
    <recommendedName>
        <fullName evidence="3">Chemotaxis signal transduction system protein F from archaea</fullName>
    </recommendedName>
</protein>
<dbReference type="HOGENOM" id="CLU_1032936_0_0_2"/>
<dbReference type="AlphaFoldDB" id="A7I7Z6"/>
<evidence type="ECO:0000313" key="2">
    <source>
        <dbReference type="Proteomes" id="UP000002408"/>
    </source>
</evidence>
<dbReference type="GeneID" id="5411606"/>
<dbReference type="RefSeq" id="WP_012106890.1">
    <property type="nucleotide sequence ID" value="NC_009712.1"/>
</dbReference>
<dbReference type="PANTHER" id="PTHR42201:SF1">
    <property type="entry name" value="TAXIS PROTEIN"/>
    <property type="match status" value="1"/>
</dbReference>
<dbReference type="OrthoDB" id="227825at2157"/>
<dbReference type="STRING" id="456442.Mboo_1339"/>
<dbReference type="PIRSF" id="PIRSF026802">
    <property type="entry name" value="UCP026802"/>
    <property type="match status" value="1"/>
</dbReference>
<reference evidence="2" key="1">
    <citation type="journal article" date="2015" name="Microbiology">
        <title>Genome of Methanoregula boonei 6A8 reveals adaptations to oligotrophic peatland environments.</title>
        <authorList>
            <person name="Braeuer S."/>
            <person name="Cadillo-Quiroz H."/>
            <person name="Kyrpides N."/>
            <person name="Woyke T."/>
            <person name="Goodwin L."/>
            <person name="Detter C."/>
            <person name="Podell S."/>
            <person name="Yavitt J.B."/>
            <person name="Zinder S.H."/>
        </authorList>
    </citation>
    <scope>NUCLEOTIDE SEQUENCE [LARGE SCALE GENOMIC DNA]</scope>
    <source>
        <strain evidence="2">DSM 21154 / JCM 14090 / 6A8</strain>
    </source>
</reference>
<organism evidence="1 2">
    <name type="scientific">Methanoregula boonei (strain DSM 21154 / JCM 14090 / 6A8)</name>
    <dbReference type="NCBI Taxonomy" id="456442"/>
    <lineage>
        <taxon>Archaea</taxon>
        <taxon>Methanobacteriati</taxon>
        <taxon>Methanobacteriota</taxon>
        <taxon>Stenosarchaea group</taxon>
        <taxon>Methanomicrobia</taxon>
        <taxon>Methanomicrobiales</taxon>
        <taxon>Methanoregulaceae</taxon>
        <taxon>Methanoregula</taxon>
    </lineage>
</organism>
<dbReference type="KEGG" id="mbn:Mboo_1339"/>
<proteinExistence type="predicted"/>
<name>A7I7Z6_METB6</name>